<dbReference type="PANTHER" id="PTHR43580:SF2">
    <property type="entry name" value="CYTOKINE-LIKE NUCLEAR FACTOR N-PAC"/>
    <property type="match status" value="1"/>
</dbReference>
<keyword evidence="3" id="KW-0520">NAD</keyword>
<feature type="domain" description="3-hydroxyisobutyrate dehydrogenase-like NAD-binding" evidence="5">
    <location>
        <begin position="163"/>
        <end position="283"/>
    </location>
</feature>
<proteinExistence type="inferred from homology"/>
<dbReference type="EMBL" id="JAYJLD010000009">
    <property type="protein sequence ID" value="MEB3101639.1"/>
    <property type="molecule type" value="Genomic_DNA"/>
</dbReference>
<dbReference type="RefSeq" id="WP_371753758.1">
    <property type="nucleotide sequence ID" value="NZ_JAYJLD010000009.1"/>
</dbReference>
<evidence type="ECO:0000256" key="2">
    <source>
        <dbReference type="ARBA" id="ARBA00023002"/>
    </source>
</evidence>
<evidence type="ECO:0000313" key="6">
    <source>
        <dbReference type="EMBL" id="MEB3101639.1"/>
    </source>
</evidence>
<dbReference type="Gene3D" id="1.10.1040.10">
    <property type="entry name" value="N-(1-d-carboxylethyl)-l-norvaline Dehydrogenase, domain 2"/>
    <property type="match status" value="1"/>
</dbReference>
<dbReference type="PROSITE" id="PS00895">
    <property type="entry name" value="3_HYDROXYISOBUT_DH"/>
    <property type="match status" value="1"/>
</dbReference>
<dbReference type="Gene3D" id="3.40.50.720">
    <property type="entry name" value="NAD(P)-binding Rossmann-like Domain"/>
    <property type="match status" value="1"/>
</dbReference>
<feature type="domain" description="6-phosphogluconate dehydrogenase NADP-binding" evidence="4">
    <location>
        <begin position="2"/>
        <end position="160"/>
    </location>
</feature>
<accession>A0ABU5ZGL1</accession>
<dbReference type="Pfam" id="PF14833">
    <property type="entry name" value="NAD_binding_11"/>
    <property type="match status" value="1"/>
</dbReference>
<dbReference type="SUPFAM" id="SSF51735">
    <property type="entry name" value="NAD(P)-binding Rossmann-fold domains"/>
    <property type="match status" value="1"/>
</dbReference>
<dbReference type="InterPro" id="IPR013328">
    <property type="entry name" value="6PGD_dom2"/>
</dbReference>
<dbReference type="SUPFAM" id="SSF48179">
    <property type="entry name" value="6-phosphogluconate dehydrogenase C-terminal domain-like"/>
    <property type="match status" value="1"/>
</dbReference>
<dbReference type="InterPro" id="IPR029154">
    <property type="entry name" value="HIBADH-like_NADP-bd"/>
</dbReference>
<dbReference type="PIRSF" id="PIRSF000103">
    <property type="entry name" value="HIBADH"/>
    <property type="match status" value="1"/>
</dbReference>
<gene>
    <name evidence="6" type="ORF">VF724_08185</name>
</gene>
<evidence type="ECO:0000313" key="7">
    <source>
        <dbReference type="Proteomes" id="UP001310386"/>
    </source>
</evidence>
<dbReference type="InterPro" id="IPR006115">
    <property type="entry name" value="6PGDH_NADP-bd"/>
</dbReference>
<comment type="caution">
    <text evidence="6">The sequence shown here is derived from an EMBL/GenBank/DDBJ whole genome shotgun (WGS) entry which is preliminary data.</text>
</comment>
<evidence type="ECO:0000256" key="3">
    <source>
        <dbReference type="ARBA" id="ARBA00023027"/>
    </source>
</evidence>
<organism evidence="6 7">
    <name type="scientific">Ferviditalea candida</name>
    <dbReference type="NCBI Taxonomy" id="3108399"/>
    <lineage>
        <taxon>Bacteria</taxon>
        <taxon>Bacillati</taxon>
        <taxon>Bacillota</taxon>
        <taxon>Bacilli</taxon>
        <taxon>Bacillales</taxon>
        <taxon>Paenibacillaceae</taxon>
        <taxon>Ferviditalea</taxon>
    </lineage>
</organism>
<dbReference type="EC" id="1.1.-.-" evidence="6"/>
<dbReference type="PANTHER" id="PTHR43580">
    <property type="entry name" value="OXIDOREDUCTASE GLYR1-RELATED"/>
    <property type="match status" value="1"/>
</dbReference>
<evidence type="ECO:0000259" key="4">
    <source>
        <dbReference type="Pfam" id="PF03446"/>
    </source>
</evidence>
<dbReference type="Proteomes" id="UP001310386">
    <property type="component" value="Unassembled WGS sequence"/>
</dbReference>
<evidence type="ECO:0000259" key="5">
    <source>
        <dbReference type="Pfam" id="PF14833"/>
    </source>
</evidence>
<dbReference type="InterPro" id="IPR008927">
    <property type="entry name" value="6-PGluconate_DH-like_C_sf"/>
</dbReference>
<dbReference type="InterPro" id="IPR015815">
    <property type="entry name" value="HIBADH-related"/>
</dbReference>
<dbReference type="GO" id="GO:0016491">
    <property type="term" value="F:oxidoreductase activity"/>
    <property type="evidence" value="ECO:0007669"/>
    <property type="project" value="UniProtKB-KW"/>
</dbReference>
<sequence>MIGFIGLGIMGSRMARNLQKNGQSLVVYNRTKEKAGELLEHGAVWAGSPAEVSRQADIVFTMLAEPEAVKQAALGEQGFLKEMGNHGIWIDCSTVNPSFSREMAAEAGQRGVRFLDAPVAGTKIPAEKGELMFFVGGNQDDLEQVMPLLEMMGKVIRHVGENGAGTSLKMVVNLMLGQAMAAFSEAVALGERMGLSRDVLFSTLIGGPVAAPFLASKKDKIDQGRFDTEFPLQWMNKDLHLVTETAYELGLSLPLAGMTEDLYGMAKQQGLGREDFSAIYRLYQKD</sequence>
<name>A0ABU5ZGL1_9BACL</name>
<dbReference type="InterPro" id="IPR002204">
    <property type="entry name" value="3-OH-isobutyrate_DH-rel_CS"/>
</dbReference>
<reference evidence="6" key="1">
    <citation type="submission" date="2023-12" db="EMBL/GenBank/DDBJ databases">
        <title>Fervidustalea candida gen. nov., sp. nov., a novel member of the family Paenibacillaceae isolated from a geothermal area.</title>
        <authorList>
            <person name="Li W.-J."/>
            <person name="Jiao J.-Y."/>
            <person name="Chen Y."/>
        </authorList>
    </citation>
    <scope>NUCLEOTIDE SEQUENCE</scope>
    <source>
        <strain evidence="6">SYSU GA230002</strain>
    </source>
</reference>
<dbReference type="InterPro" id="IPR051265">
    <property type="entry name" value="HIBADH-related_NP60_sf"/>
</dbReference>
<comment type="similarity">
    <text evidence="1">Belongs to the HIBADH-related family.</text>
</comment>
<dbReference type="InterPro" id="IPR036291">
    <property type="entry name" value="NAD(P)-bd_dom_sf"/>
</dbReference>
<keyword evidence="7" id="KW-1185">Reference proteome</keyword>
<keyword evidence="2 6" id="KW-0560">Oxidoreductase</keyword>
<protein>
    <submittedName>
        <fullName evidence="6">NAD(P)-dependent oxidoreductase</fullName>
        <ecNumber evidence="6">1.1.-.-</ecNumber>
    </submittedName>
</protein>
<dbReference type="Pfam" id="PF03446">
    <property type="entry name" value="NAD_binding_2"/>
    <property type="match status" value="1"/>
</dbReference>
<evidence type="ECO:0000256" key="1">
    <source>
        <dbReference type="ARBA" id="ARBA00009080"/>
    </source>
</evidence>